<dbReference type="Proteomes" id="UP001610334">
    <property type="component" value="Unassembled WGS sequence"/>
</dbReference>
<gene>
    <name evidence="2" type="ORF">BJX63DRAFT_411835</name>
</gene>
<name>A0ABR4GWK9_9EURO</name>
<dbReference type="EMBL" id="JBFXLT010000137">
    <property type="protein sequence ID" value="KAL2807590.1"/>
    <property type="molecule type" value="Genomic_DNA"/>
</dbReference>
<keyword evidence="3" id="KW-1185">Reference proteome</keyword>
<evidence type="ECO:0000313" key="2">
    <source>
        <dbReference type="EMBL" id="KAL2807590.1"/>
    </source>
</evidence>
<keyword evidence="1" id="KW-0472">Membrane</keyword>
<organism evidence="2 3">
    <name type="scientific">Aspergillus granulosus</name>
    <dbReference type="NCBI Taxonomy" id="176169"/>
    <lineage>
        <taxon>Eukaryota</taxon>
        <taxon>Fungi</taxon>
        <taxon>Dikarya</taxon>
        <taxon>Ascomycota</taxon>
        <taxon>Pezizomycotina</taxon>
        <taxon>Eurotiomycetes</taxon>
        <taxon>Eurotiomycetidae</taxon>
        <taxon>Eurotiales</taxon>
        <taxon>Aspergillaceae</taxon>
        <taxon>Aspergillus</taxon>
        <taxon>Aspergillus subgen. Nidulantes</taxon>
    </lineage>
</organism>
<evidence type="ECO:0000313" key="3">
    <source>
        <dbReference type="Proteomes" id="UP001610334"/>
    </source>
</evidence>
<protein>
    <submittedName>
        <fullName evidence="2">Uncharacterized protein</fullName>
    </submittedName>
</protein>
<sequence length="139" mass="15264">MTWSVADIVTFVTLIKAIPTSIAGVWTLLLHLQARRARQAHLADTVSNDINLLTESAIPLLQQQSPSSAPATSILHINPAVISGPALPQSITPPDIRESHARTNSLEYGYYIRQETIRVTITQPQPSPIYTEPHPVQEV</sequence>
<reference evidence="2 3" key="1">
    <citation type="submission" date="2024-07" db="EMBL/GenBank/DDBJ databases">
        <title>Section-level genome sequencing and comparative genomics of Aspergillus sections Usti and Cavernicolus.</title>
        <authorList>
            <consortium name="Lawrence Berkeley National Laboratory"/>
            <person name="Nybo J.L."/>
            <person name="Vesth T.C."/>
            <person name="Theobald S."/>
            <person name="Frisvad J.C."/>
            <person name="Larsen T.O."/>
            <person name="Kjaerboelling I."/>
            <person name="Rothschild-Mancinelli K."/>
            <person name="Lyhne E.K."/>
            <person name="Kogle M.E."/>
            <person name="Barry K."/>
            <person name="Clum A."/>
            <person name="Na H."/>
            <person name="Ledsgaard L."/>
            <person name="Lin J."/>
            <person name="Lipzen A."/>
            <person name="Kuo A."/>
            <person name="Riley R."/>
            <person name="Mondo S."/>
            <person name="Labutti K."/>
            <person name="Haridas S."/>
            <person name="Pangalinan J."/>
            <person name="Salamov A.A."/>
            <person name="Simmons B.A."/>
            <person name="Magnuson J.K."/>
            <person name="Chen J."/>
            <person name="Drula E."/>
            <person name="Henrissat B."/>
            <person name="Wiebenga A."/>
            <person name="Lubbers R.J."/>
            <person name="Gomes A.C."/>
            <person name="Makela M.R."/>
            <person name="Stajich J."/>
            <person name="Grigoriev I.V."/>
            <person name="Mortensen U.H."/>
            <person name="De Vries R.P."/>
            <person name="Baker S.E."/>
            <person name="Andersen M.R."/>
        </authorList>
    </citation>
    <scope>NUCLEOTIDE SEQUENCE [LARGE SCALE GENOMIC DNA]</scope>
    <source>
        <strain evidence="2 3">CBS 588.65</strain>
    </source>
</reference>
<feature type="transmembrane region" description="Helical" evidence="1">
    <location>
        <begin position="6"/>
        <end position="29"/>
    </location>
</feature>
<keyword evidence="1" id="KW-1133">Transmembrane helix</keyword>
<comment type="caution">
    <text evidence="2">The sequence shown here is derived from an EMBL/GenBank/DDBJ whole genome shotgun (WGS) entry which is preliminary data.</text>
</comment>
<evidence type="ECO:0000256" key="1">
    <source>
        <dbReference type="SAM" id="Phobius"/>
    </source>
</evidence>
<proteinExistence type="predicted"/>
<accession>A0ABR4GWK9</accession>
<keyword evidence="1" id="KW-0812">Transmembrane</keyword>